<dbReference type="Proteomes" id="UP000075502">
    <property type="component" value="Unassembled WGS sequence"/>
</dbReference>
<proteinExistence type="predicted"/>
<dbReference type="AlphaFoldDB" id="A0A150T773"/>
<protein>
    <submittedName>
        <fullName evidence="2">Uncharacterized protein</fullName>
    </submittedName>
</protein>
<organism evidence="2 3">
    <name type="scientific">Sorangium cellulosum</name>
    <name type="common">Polyangium cellulosum</name>
    <dbReference type="NCBI Taxonomy" id="56"/>
    <lineage>
        <taxon>Bacteria</taxon>
        <taxon>Pseudomonadati</taxon>
        <taxon>Myxococcota</taxon>
        <taxon>Polyangia</taxon>
        <taxon>Polyangiales</taxon>
        <taxon>Polyangiaceae</taxon>
        <taxon>Sorangium</taxon>
    </lineage>
</organism>
<dbReference type="EMBL" id="JEME01003398">
    <property type="protein sequence ID" value="KYG00571.1"/>
    <property type="molecule type" value="Genomic_DNA"/>
</dbReference>
<gene>
    <name evidence="1" type="ORF">BE04_12270</name>
    <name evidence="2" type="ORF">BE21_07150</name>
</gene>
<evidence type="ECO:0000313" key="3">
    <source>
        <dbReference type="Proteomes" id="UP000075502"/>
    </source>
</evidence>
<evidence type="ECO:0000313" key="4">
    <source>
        <dbReference type="Proteomes" id="UP000075604"/>
    </source>
</evidence>
<evidence type="ECO:0000313" key="2">
    <source>
        <dbReference type="EMBL" id="KYG00571.1"/>
    </source>
</evidence>
<reference evidence="3 4" key="1">
    <citation type="submission" date="2014-02" db="EMBL/GenBank/DDBJ databases">
        <title>The small core and large imbalanced accessory genome model reveals a collaborative survival strategy of Sorangium cellulosum strains in nature.</title>
        <authorList>
            <person name="Han K."/>
            <person name="Peng R."/>
            <person name="Blom J."/>
            <person name="Li Y.-Z."/>
        </authorList>
    </citation>
    <scope>NUCLEOTIDE SEQUENCE [LARGE SCALE GENOMIC DNA]</scope>
    <source>
        <strain evidence="2 3">So0007-03</strain>
        <strain evidence="1 4">So0157-18</strain>
    </source>
</reference>
<accession>A0A150T773</accession>
<evidence type="ECO:0000313" key="1">
    <source>
        <dbReference type="EMBL" id="KYF63912.1"/>
    </source>
</evidence>
<name>A0A150T773_SORCE</name>
<comment type="caution">
    <text evidence="2">The sequence shown here is derived from an EMBL/GenBank/DDBJ whole genome shotgun (WGS) entry which is preliminary data.</text>
</comment>
<dbReference type="Proteomes" id="UP000075604">
    <property type="component" value="Unassembled WGS sequence"/>
</dbReference>
<sequence length="217" mass="22630">MTDPRRVESHNLEDQVASSMLMHPAARAHAVRAYPTRSPVPGAGGPLLPAVSPELCSASPAAVVAWRKVLGRALLAVCAGALGCSTAPGGQVAQQGRDFVLAPGGAVSVGGSPDTEIRFLRVVADRRCPRSLTCGGSGPVTVEVAIGPRGGATAVELSVLGRDVGEPKLQGIRSCAPVNGQVVRLRDVEPWPSSRDPVPMEQYRATFVLEQRCASRR</sequence>
<dbReference type="EMBL" id="JELX01000566">
    <property type="protein sequence ID" value="KYF63912.1"/>
    <property type="molecule type" value="Genomic_DNA"/>
</dbReference>